<proteinExistence type="predicted"/>
<keyword evidence="2" id="KW-1185">Reference proteome</keyword>
<sequence length="80" mass="9154">MQECRTRHAEHFETVRAMVEPNIAGDAMSFMPVSERYVWGTVPGQCLGRSLYVYGRDSATDGTDKVSYVVRRRQEKGRKV</sequence>
<dbReference type="Proteomes" id="UP001320706">
    <property type="component" value="Unassembled WGS sequence"/>
</dbReference>
<name>A0ACC3SA12_9PEZI</name>
<reference evidence="1" key="1">
    <citation type="submission" date="2024-02" db="EMBL/GenBank/DDBJ databases">
        <title>Metagenome Assembled Genome of Zalaria obscura JY119.</title>
        <authorList>
            <person name="Vighnesh L."/>
            <person name="Jagadeeshwari U."/>
            <person name="Venkata Ramana C."/>
            <person name="Sasikala C."/>
        </authorList>
    </citation>
    <scope>NUCLEOTIDE SEQUENCE</scope>
    <source>
        <strain evidence="1">JY119</strain>
    </source>
</reference>
<evidence type="ECO:0000313" key="2">
    <source>
        <dbReference type="Proteomes" id="UP001320706"/>
    </source>
</evidence>
<dbReference type="EMBL" id="JAMKPW020000038">
    <property type="protein sequence ID" value="KAK8200764.1"/>
    <property type="molecule type" value="Genomic_DNA"/>
</dbReference>
<protein>
    <submittedName>
        <fullName evidence="1">Uncharacterized protein</fullName>
    </submittedName>
</protein>
<accession>A0ACC3SA12</accession>
<comment type="caution">
    <text evidence="1">The sequence shown here is derived from an EMBL/GenBank/DDBJ whole genome shotgun (WGS) entry which is preliminary data.</text>
</comment>
<organism evidence="1 2">
    <name type="scientific">Zalaria obscura</name>
    <dbReference type="NCBI Taxonomy" id="2024903"/>
    <lineage>
        <taxon>Eukaryota</taxon>
        <taxon>Fungi</taxon>
        <taxon>Dikarya</taxon>
        <taxon>Ascomycota</taxon>
        <taxon>Pezizomycotina</taxon>
        <taxon>Dothideomycetes</taxon>
        <taxon>Dothideomycetidae</taxon>
        <taxon>Dothideales</taxon>
        <taxon>Zalariaceae</taxon>
        <taxon>Zalaria</taxon>
    </lineage>
</organism>
<gene>
    <name evidence="1" type="ORF">M8818_006080</name>
</gene>
<evidence type="ECO:0000313" key="1">
    <source>
        <dbReference type="EMBL" id="KAK8200764.1"/>
    </source>
</evidence>